<dbReference type="EMBL" id="CAJOBB010001189">
    <property type="protein sequence ID" value="CAF3822305.1"/>
    <property type="molecule type" value="Genomic_DNA"/>
</dbReference>
<protein>
    <submittedName>
        <fullName evidence="1">Uncharacterized protein</fullName>
    </submittedName>
</protein>
<sequence>MQRSLKLLEILNDQTTRDRVSSTVMRGINRQLINLAQLITEDLEESKKNPLSIIIILEPCEPLTIASNASQSTGTTALITENQSKLNITTKTNDKVS</sequence>
<dbReference type="Proteomes" id="UP000663868">
    <property type="component" value="Unassembled WGS sequence"/>
</dbReference>
<gene>
    <name evidence="1" type="ORF">KXQ929_LOCUS18320</name>
</gene>
<evidence type="ECO:0000313" key="1">
    <source>
        <dbReference type="EMBL" id="CAF3822305.1"/>
    </source>
</evidence>
<reference evidence="1" key="1">
    <citation type="submission" date="2021-02" db="EMBL/GenBank/DDBJ databases">
        <authorList>
            <person name="Nowell W R."/>
        </authorList>
    </citation>
    <scope>NUCLEOTIDE SEQUENCE</scope>
</reference>
<comment type="caution">
    <text evidence="1">The sequence shown here is derived from an EMBL/GenBank/DDBJ whole genome shotgun (WGS) entry which is preliminary data.</text>
</comment>
<organism evidence="1 2">
    <name type="scientific">Adineta steineri</name>
    <dbReference type="NCBI Taxonomy" id="433720"/>
    <lineage>
        <taxon>Eukaryota</taxon>
        <taxon>Metazoa</taxon>
        <taxon>Spiralia</taxon>
        <taxon>Gnathifera</taxon>
        <taxon>Rotifera</taxon>
        <taxon>Eurotatoria</taxon>
        <taxon>Bdelloidea</taxon>
        <taxon>Adinetida</taxon>
        <taxon>Adinetidae</taxon>
        <taxon>Adineta</taxon>
    </lineage>
</organism>
<name>A0A819DE56_9BILA</name>
<evidence type="ECO:0000313" key="2">
    <source>
        <dbReference type="Proteomes" id="UP000663868"/>
    </source>
</evidence>
<accession>A0A819DE56</accession>
<dbReference type="AlphaFoldDB" id="A0A819DE56"/>
<proteinExistence type="predicted"/>